<dbReference type="PANTHER" id="PTHR43991">
    <property type="entry name" value="WD REPEAT PROTEIN (AFU_ORTHOLOGUE AFUA_8G05640)-RELATED"/>
    <property type="match status" value="1"/>
</dbReference>
<gene>
    <name evidence="2" type="ORF">DFQ27_009677</name>
</gene>
<dbReference type="EMBL" id="JAAAJB010000091">
    <property type="protein sequence ID" value="KAG0266567.1"/>
    <property type="molecule type" value="Genomic_DNA"/>
</dbReference>
<organism evidence="2 3">
    <name type="scientific">Actinomortierella ambigua</name>
    <dbReference type="NCBI Taxonomy" id="1343610"/>
    <lineage>
        <taxon>Eukaryota</taxon>
        <taxon>Fungi</taxon>
        <taxon>Fungi incertae sedis</taxon>
        <taxon>Mucoromycota</taxon>
        <taxon>Mortierellomycotina</taxon>
        <taxon>Mortierellomycetes</taxon>
        <taxon>Mortierellales</taxon>
        <taxon>Mortierellaceae</taxon>
        <taxon>Actinomortierella</taxon>
    </lineage>
</organism>
<evidence type="ECO:0000313" key="2">
    <source>
        <dbReference type="EMBL" id="KAG0266567.1"/>
    </source>
</evidence>
<dbReference type="Gene3D" id="2.130.10.10">
    <property type="entry name" value="YVTN repeat-like/Quinoprotein amine dehydrogenase"/>
    <property type="match status" value="1"/>
</dbReference>
<keyword evidence="1" id="KW-0853">WD repeat</keyword>
<dbReference type="Pfam" id="PF00400">
    <property type="entry name" value="WD40"/>
    <property type="match status" value="2"/>
</dbReference>
<evidence type="ECO:0000256" key="1">
    <source>
        <dbReference type="PROSITE-ProRule" id="PRU00221"/>
    </source>
</evidence>
<protein>
    <submittedName>
        <fullName evidence="2">Uncharacterized protein</fullName>
    </submittedName>
</protein>
<comment type="caution">
    <text evidence="2">The sequence shown here is derived from an EMBL/GenBank/DDBJ whole genome shotgun (WGS) entry which is preliminary data.</text>
</comment>
<dbReference type="InterPro" id="IPR001680">
    <property type="entry name" value="WD40_rpt"/>
</dbReference>
<dbReference type="PANTHER" id="PTHR43991:SF12">
    <property type="entry name" value="WD REPEAT PROTEIN (AFU_ORTHOLOGUE AFUA_8G05640)"/>
    <property type="match status" value="1"/>
</dbReference>
<dbReference type="Proteomes" id="UP000807716">
    <property type="component" value="Unassembled WGS sequence"/>
</dbReference>
<sequence length="230" mass="25458">MTARDDCLLAAGEDGEFALLNLRTSFHAYITTNDHIVRNIDLGTMNVLATFPAEWFANYASQSPDKHMICVVGDHNDAKVFSVNSREQIATLVGHKLYSFACAWSPDGRLVATGSDDMTVLMYDTRRMDEPLFMLMNDIHSSVRSLRFSDDGRFLYLGEDTDCVKIVDASSDYTKGQSIEFIGDVTGIAVASPGAEGLFIGTSGKPFSSLLEFERSTTSDDDYQDDPFWP</sequence>
<dbReference type="InterPro" id="IPR015943">
    <property type="entry name" value="WD40/YVTN_repeat-like_dom_sf"/>
</dbReference>
<dbReference type="OrthoDB" id="20669at2759"/>
<feature type="repeat" description="WD" evidence="1">
    <location>
        <begin position="92"/>
        <end position="126"/>
    </location>
</feature>
<dbReference type="AlphaFoldDB" id="A0A9P6QIX3"/>
<keyword evidence="3" id="KW-1185">Reference proteome</keyword>
<dbReference type="SUPFAM" id="SSF50978">
    <property type="entry name" value="WD40 repeat-like"/>
    <property type="match status" value="1"/>
</dbReference>
<reference evidence="2" key="1">
    <citation type="journal article" date="2020" name="Fungal Divers.">
        <title>Resolving the Mortierellaceae phylogeny through synthesis of multi-gene phylogenetics and phylogenomics.</title>
        <authorList>
            <person name="Vandepol N."/>
            <person name="Liber J."/>
            <person name="Desiro A."/>
            <person name="Na H."/>
            <person name="Kennedy M."/>
            <person name="Barry K."/>
            <person name="Grigoriev I.V."/>
            <person name="Miller A.N."/>
            <person name="O'Donnell K."/>
            <person name="Stajich J.E."/>
            <person name="Bonito G."/>
        </authorList>
    </citation>
    <scope>NUCLEOTIDE SEQUENCE</scope>
    <source>
        <strain evidence="2">BC1065</strain>
    </source>
</reference>
<dbReference type="PROSITE" id="PS50294">
    <property type="entry name" value="WD_REPEATS_REGION"/>
    <property type="match status" value="1"/>
</dbReference>
<dbReference type="InterPro" id="IPR036322">
    <property type="entry name" value="WD40_repeat_dom_sf"/>
</dbReference>
<proteinExistence type="predicted"/>
<evidence type="ECO:0000313" key="3">
    <source>
        <dbReference type="Proteomes" id="UP000807716"/>
    </source>
</evidence>
<dbReference type="SMART" id="SM00320">
    <property type="entry name" value="WD40"/>
    <property type="match status" value="3"/>
</dbReference>
<dbReference type="PROSITE" id="PS50082">
    <property type="entry name" value="WD_REPEATS_2"/>
    <property type="match status" value="1"/>
</dbReference>
<name>A0A9P6QIX3_9FUNG</name>
<accession>A0A9P6QIX3</accession>